<dbReference type="Pfam" id="PF20434">
    <property type="entry name" value="BD-FAE"/>
    <property type="match status" value="1"/>
</dbReference>
<name>A0A4U3L2C4_9BACT</name>
<evidence type="ECO:0000256" key="1">
    <source>
        <dbReference type="ARBA" id="ARBA00022801"/>
    </source>
</evidence>
<dbReference type="Gene3D" id="3.40.50.1820">
    <property type="entry name" value="alpha/beta hydrolase"/>
    <property type="match status" value="1"/>
</dbReference>
<dbReference type="EMBL" id="SZQL01000005">
    <property type="protein sequence ID" value="TKK69301.1"/>
    <property type="molecule type" value="Genomic_DNA"/>
</dbReference>
<proteinExistence type="predicted"/>
<dbReference type="PROSITE" id="PS51257">
    <property type="entry name" value="PROKAR_LIPOPROTEIN"/>
    <property type="match status" value="1"/>
</dbReference>
<sequence>MINRFLFVLCLFVLTMVSCSKKTGVRARQPDRYNVNIATNIEYGRNASWLGGSQTLMLDIYSPKGASAQSRYPLLVLLHGGSFITGNKESLADICGALAQKGMIVASIDYRLGWDARGTADCEGDTASLNNAAYRAMQDLNASLRFLTANADKYFIDKEWIFTGGTSAGAVAALNSAYLTDAYASVRFSKAYNKLGSLFTADNNLTNTYQIKGICSMWGGIFDSDLINASNAIPTIFYHGSADDVIPVNVGTYLQCPNYQTLYGSEYMYNQLTSFDVPAVVHIYEGEGHGPLEYVSNADFIAATTYCFFEGLRNKIPETGMYKQMESNCK</sequence>
<organism evidence="3 4">
    <name type="scientific">Ilyomonas limi</name>
    <dbReference type="NCBI Taxonomy" id="2575867"/>
    <lineage>
        <taxon>Bacteria</taxon>
        <taxon>Pseudomonadati</taxon>
        <taxon>Bacteroidota</taxon>
        <taxon>Chitinophagia</taxon>
        <taxon>Chitinophagales</taxon>
        <taxon>Chitinophagaceae</taxon>
        <taxon>Ilyomonas</taxon>
    </lineage>
</organism>
<dbReference type="PANTHER" id="PTHR48081">
    <property type="entry name" value="AB HYDROLASE SUPERFAMILY PROTEIN C4A8.06C"/>
    <property type="match status" value="1"/>
</dbReference>
<dbReference type="OrthoDB" id="9777975at2"/>
<keyword evidence="4" id="KW-1185">Reference proteome</keyword>
<accession>A0A4U3L2C4</accession>
<dbReference type="InterPro" id="IPR049492">
    <property type="entry name" value="BD-FAE-like_dom"/>
</dbReference>
<dbReference type="RefSeq" id="WP_137261296.1">
    <property type="nucleotide sequence ID" value="NZ_SZQL01000005.1"/>
</dbReference>
<dbReference type="InterPro" id="IPR050300">
    <property type="entry name" value="GDXG_lipolytic_enzyme"/>
</dbReference>
<feature type="domain" description="BD-FAE-like" evidence="2">
    <location>
        <begin position="58"/>
        <end position="183"/>
    </location>
</feature>
<gene>
    <name evidence="3" type="ORF">FC093_08265</name>
</gene>
<evidence type="ECO:0000313" key="4">
    <source>
        <dbReference type="Proteomes" id="UP000305848"/>
    </source>
</evidence>
<dbReference type="GO" id="GO:0016787">
    <property type="term" value="F:hydrolase activity"/>
    <property type="evidence" value="ECO:0007669"/>
    <property type="project" value="UniProtKB-KW"/>
</dbReference>
<evidence type="ECO:0000259" key="2">
    <source>
        <dbReference type="Pfam" id="PF20434"/>
    </source>
</evidence>
<keyword evidence="1" id="KW-0378">Hydrolase</keyword>
<reference evidence="3 4" key="1">
    <citation type="submission" date="2019-05" db="EMBL/GenBank/DDBJ databases">
        <title>Panacibacter sp. strain 17mud1-8 Genome sequencing and assembly.</title>
        <authorList>
            <person name="Chhetri G."/>
        </authorList>
    </citation>
    <scope>NUCLEOTIDE SEQUENCE [LARGE SCALE GENOMIC DNA]</scope>
    <source>
        <strain evidence="3 4">17mud1-8</strain>
    </source>
</reference>
<protein>
    <recommendedName>
        <fullName evidence="2">BD-FAE-like domain-containing protein</fullName>
    </recommendedName>
</protein>
<dbReference type="SUPFAM" id="SSF53474">
    <property type="entry name" value="alpha/beta-Hydrolases"/>
    <property type="match status" value="1"/>
</dbReference>
<dbReference type="InterPro" id="IPR029058">
    <property type="entry name" value="AB_hydrolase_fold"/>
</dbReference>
<dbReference type="Proteomes" id="UP000305848">
    <property type="component" value="Unassembled WGS sequence"/>
</dbReference>
<dbReference type="AlphaFoldDB" id="A0A4U3L2C4"/>
<evidence type="ECO:0000313" key="3">
    <source>
        <dbReference type="EMBL" id="TKK69301.1"/>
    </source>
</evidence>
<comment type="caution">
    <text evidence="3">The sequence shown here is derived from an EMBL/GenBank/DDBJ whole genome shotgun (WGS) entry which is preliminary data.</text>
</comment>